<evidence type="ECO:0000313" key="2">
    <source>
        <dbReference type="EMBL" id="MBA5775734.1"/>
    </source>
</evidence>
<sequence length="183" mass="20531">MRVPTRFPGGRISFQHRQFNAAGRKREFAMLFPLSMRSDTEPDRPDIDIRRQLERVPDQSRAETVRRAALIFAGAAVAVLLGAVLLFVPILIGELSRVDGVLTATGIESAADFAARLRSLFYGAVIVSSAIISFIMSFLLAPFEPRFHTPSDYRFGLERRPRRTDAFPYRSGASEFKRQVGIQ</sequence>
<name>A0A839A9L6_9HYPH</name>
<dbReference type="Proteomes" id="UP000541109">
    <property type="component" value="Unassembled WGS sequence"/>
</dbReference>
<protein>
    <submittedName>
        <fullName evidence="2">Uncharacterized protein</fullName>
    </submittedName>
</protein>
<dbReference type="RefSeq" id="WP_182161471.1">
    <property type="nucleotide sequence ID" value="NZ_JACFXV010000029.1"/>
</dbReference>
<feature type="transmembrane region" description="Helical" evidence="1">
    <location>
        <begin position="120"/>
        <end position="141"/>
    </location>
</feature>
<keyword evidence="1" id="KW-1133">Transmembrane helix</keyword>
<gene>
    <name evidence="2" type="ORF">H2509_01190</name>
</gene>
<proteinExistence type="predicted"/>
<feature type="transmembrane region" description="Helical" evidence="1">
    <location>
        <begin position="69"/>
        <end position="92"/>
    </location>
</feature>
<dbReference type="EMBL" id="JACFXV010000029">
    <property type="protein sequence ID" value="MBA5775734.1"/>
    <property type="molecule type" value="Genomic_DNA"/>
</dbReference>
<dbReference type="AlphaFoldDB" id="A0A839A9L6"/>
<accession>A0A839A9L6</accession>
<evidence type="ECO:0000313" key="3">
    <source>
        <dbReference type="Proteomes" id="UP000541109"/>
    </source>
</evidence>
<organism evidence="2 3">
    <name type="scientific">Stappia albiluteola</name>
    <dbReference type="NCBI Taxonomy" id="2758565"/>
    <lineage>
        <taxon>Bacteria</taxon>
        <taxon>Pseudomonadati</taxon>
        <taxon>Pseudomonadota</taxon>
        <taxon>Alphaproteobacteria</taxon>
        <taxon>Hyphomicrobiales</taxon>
        <taxon>Stappiaceae</taxon>
        <taxon>Stappia</taxon>
    </lineage>
</organism>
<keyword evidence="3" id="KW-1185">Reference proteome</keyword>
<comment type="caution">
    <text evidence="2">The sequence shown here is derived from an EMBL/GenBank/DDBJ whole genome shotgun (WGS) entry which is preliminary data.</text>
</comment>
<keyword evidence="1" id="KW-0472">Membrane</keyword>
<keyword evidence="1" id="KW-0812">Transmembrane</keyword>
<evidence type="ECO:0000256" key="1">
    <source>
        <dbReference type="SAM" id="Phobius"/>
    </source>
</evidence>
<reference evidence="2 3" key="1">
    <citation type="submission" date="2020-07" db="EMBL/GenBank/DDBJ databases">
        <title>Stappia sp., F7233, whole genome shotgun sequencing project.</title>
        <authorList>
            <person name="Jiang S."/>
            <person name="Liu Z.W."/>
            <person name="Du Z.J."/>
        </authorList>
    </citation>
    <scope>NUCLEOTIDE SEQUENCE [LARGE SCALE GENOMIC DNA]</scope>
    <source>
        <strain evidence="2 3">F7233</strain>
    </source>
</reference>